<name>A0A6G1X846_9BACI</name>
<dbReference type="AlphaFoldDB" id="A0A6G1X846"/>
<evidence type="ECO:0000313" key="2">
    <source>
        <dbReference type="EMBL" id="MRG87117.1"/>
    </source>
</evidence>
<feature type="transmembrane region" description="Helical" evidence="1">
    <location>
        <begin position="6"/>
        <end position="22"/>
    </location>
</feature>
<evidence type="ECO:0000256" key="1">
    <source>
        <dbReference type="SAM" id="Phobius"/>
    </source>
</evidence>
<dbReference type="Proteomes" id="UP000480185">
    <property type="component" value="Unassembled WGS sequence"/>
</dbReference>
<dbReference type="EMBL" id="WJNH01000007">
    <property type="protein sequence ID" value="MRG87117.1"/>
    <property type="molecule type" value="Genomic_DNA"/>
</dbReference>
<sequence length="80" mass="9102">MFKVIVVVLIAVVVFLLDFATVKKSKSKKDKKVYIAFFILALSIVVLHVMEVNIPTPIEGIKQIYQPVAEPIRKSLEKYL</sequence>
<keyword evidence="1" id="KW-1133">Transmembrane helix</keyword>
<keyword evidence="1" id="KW-0812">Transmembrane</keyword>
<comment type="caution">
    <text evidence="2">The sequence shown here is derived from an EMBL/GenBank/DDBJ whole genome shotgun (WGS) entry which is preliminary data.</text>
</comment>
<keyword evidence="3" id="KW-1185">Reference proteome</keyword>
<dbReference type="RefSeq" id="WP_153729002.1">
    <property type="nucleotide sequence ID" value="NZ_WJNH01000007.1"/>
</dbReference>
<gene>
    <name evidence="2" type="ORF">GH754_12435</name>
</gene>
<accession>A0A6G1X846</accession>
<reference evidence="2 3" key="1">
    <citation type="submission" date="2019-11" db="EMBL/GenBank/DDBJ databases">
        <authorList>
            <person name="Li J."/>
        </authorList>
    </citation>
    <scope>NUCLEOTIDE SEQUENCE [LARGE SCALE GENOMIC DNA]</scope>
    <source>
        <strain evidence="2 3">J4</strain>
    </source>
</reference>
<evidence type="ECO:0000313" key="3">
    <source>
        <dbReference type="Proteomes" id="UP000480185"/>
    </source>
</evidence>
<dbReference type="OrthoDB" id="2440830at2"/>
<keyword evidence="1" id="KW-0472">Membrane</keyword>
<organism evidence="2 3">
    <name type="scientific">Salinibacillus xinjiangensis</name>
    <dbReference type="NCBI Taxonomy" id="1229268"/>
    <lineage>
        <taxon>Bacteria</taxon>
        <taxon>Bacillati</taxon>
        <taxon>Bacillota</taxon>
        <taxon>Bacilli</taxon>
        <taxon>Bacillales</taxon>
        <taxon>Bacillaceae</taxon>
        <taxon>Salinibacillus</taxon>
    </lineage>
</organism>
<proteinExistence type="predicted"/>
<feature type="transmembrane region" description="Helical" evidence="1">
    <location>
        <begin position="34"/>
        <end position="50"/>
    </location>
</feature>
<protein>
    <submittedName>
        <fullName evidence="2">Uncharacterized protein</fullName>
    </submittedName>
</protein>